<feature type="region of interest" description="Disordered" evidence="1">
    <location>
        <begin position="114"/>
        <end position="210"/>
    </location>
</feature>
<proteinExistence type="predicted"/>
<keyword evidence="3" id="KW-1185">Reference proteome</keyword>
<accession>A0A6A5WTD2</accession>
<dbReference type="OrthoDB" id="3784745at2759"/>
<reference evidence="2" key="1">
    <citation type="journal article" date="2020" name="Stud. Mycol.">
        <title>101 Dothideomycetes genomes: a test case for predicting lifestyles and emergence of pathogens.</title>
        <authorList>
            <person name="Haridas S."/>
            <person name="Albert R."/>
            <person name="Binder M."/>
            <person name="Bloem J."/>
            <person name="Labutti K."/>
            <person name="Salamov A."/>
            <person name="Andreopoulos B."/>
            <person name="Baker S."/>
            <person name="Barry K."/>
            <person name="Bills G."/>
            <person name="Bluhm B."/>
            <person name="Cannon C."/>
            <person name="Castanera R."/>
            <person name="Culley D."/>
            <person name="Daum C."/>
            <person name="Ezra D."/>
            <person name="Gonzalez J."/>
            <person name="Henrissat B."/>
            <person name="Kuo A."/>
            <person name="Liang C."/>
            <person name="Lipzen A."/>
            <person name="Lutzoni F."/>
            <person name="Magnuson J."/>
            <person name="Mondo S."/>
            <person name="Nolan M."/>
            <person name="Ohm R."/>
            <person name="Pangilinan J."/>
            <person name="Park H.-J."/>
            <person name="Ramirez L."/>
            <person name="Alfaro M."/>
            <person name="Sun H."/>
            <person name="Tritt A."/>
            <person name="Yoshinaga Y."/>
            <person name="Zwiers L.-H."/>
            <person name="Turgeon B."/>
            <person name="Goodwin S."/>
            <person name="Spatafora J."/>
            <person name="Crous P."/>
            <person name="Grigoriev I."/>
        </authorList>
    </citation>
    <scope>NUCLEOTIDE SEQUENCE</scope>
    <source>
        <strain evidence="2">CBS 123094</strain>
    </source>
</reference>
<evidence type="ECO:0000313" key="3">
    <source>
        <dbReference type="Proteomes" id="UP000799779"/>
    </source>
</evidence>
<feature type="region of interest" description="Disordered" evidence="1">
    <location>
        <begin position="1"/>
        <end position="40"/>
    </location>
</feature>
<feature type="compositionally biased region" description="Polar residues" evidence="1">
    <location>
        <begin position="141"/>
        <end position="151"/>
    </location>
</feature>
<evidence type="ECO:0000256" key="1">
    <source>
        <dbReference type="SAM" id="MobiDB-lite"/>
    </source>
</evidence>
<sequence length="518" mass="56039">MELSGYMSEDSDSNSPPALGRASTTTFDPARGPRFAPMMVNPRLGTQTGFTAPQTSSTAVDGYSSFRTPTFSMAPPPPQNTPPNMPNTSFRGGHSIQASATQNGSMLIDLSPSTEFSTPLSSSTTPYAPPPTLGSFHRPTAPQNTHRNTPINPNPPRSAELFTSLGSTPNTNPPTSSLPLPPFMPPSSSLSTTSNMRIPTGPSSPLTPHDLHNQILTRRKNKTYFSITTPSAEFTPLSPLLKSKQMETRPCFPTGSRIHSLQCGHLIAVPRDAEPCAPNCATMGGPHLSSAERDALWNLWEKQHAYMKEAEKLASTVINRYTGKPLSVGLRILEAQQHRPDLDGGEFACGKCGGGEARRRTNPAYIFKAMFVIIPVRDNVDRMVVAELEKGVVPVEWRPQPTGRAGMRGPVGGPGGGIRGSWRGRAVANGAGHVGGRANHGVEGGIGVQNTERLDRMRASRTARGRGGRGGRGWRMGYRMGVLEGRIERQRREEKEAVTSRLRDEAMAEEMEDLLLEF</sequence>
<protein>
    <submittedName>
        <fullName evidence="2">Uncharacterized protein</fullName>
    </submittedName>
</protein>
<dbReference type="AlphaFoldDB" id="A0A6A5WTD2"/>
<feature type="compositionally biased region" description="Low complexity" evidence="1">
    <location>
        <begin position="186"/>
        <end position="195"/>
    </location>
</feature>
<organism evidence="2 3">
    <name type="scientific">Amniculicola lignicola CBS 123094</name>
    <dbReference type="NCBI Taxonomy" id="1392246"/>
    <lineage>
        <taxon>Eukaryota</taxon>
        <taxon>Fungi</taxon>
        <taxon>Dikarya</taxon>
        <taxon>Ascomycota</taxon>
        <taxon>Pezizomycotina</taxon>
        <taxon>Dothideomycetes</taxon>
        <taxon>Pleosporomycetidae</taxon>
        <taxon>Pleosporales</taxon>
        <taxon>Amniculicolaceae</taxon>
        <taxon>Amniculicola</taxon>
    </lineage>
</organism>
<dbReference type="Proteomes" id="UP000799779">
    <property type="component" value="Unassembled WGS sequence"/>
</dbReference>
<feature type="compositionally biased region" description="Low complexity" evidence="1">
    <location>
        <begin position="114"/>
        <end position="126"/>
    </location>
</feature>
<name>A0A6A5WTD2_9PLEO</name>
<feature type="compositionally biased region" description="Low complexity" evidence="1">
    <location>
        <begin position="163"/>
        <end position="178"/>
    </location>
</feature>
<evidence type="ECO:0000313" key="2">
    <source>
        <dbReference type="EMBL" id="KAF2005090.1"/>
    </source>
</evidence>
<dbReference type="EMBL" id="ML977564">
    <property type="protein sequence ID" value="KAF2005090.1"/>
    <property type="molecule type" value="Genomic_DNA"/>
</dbReference>
<gene>
    <name evidence="2" type="ORF">P154DRAFT_530767</name>
</gene>